<sequence length="118" mass="13410">MHRIARRGEGSGFWFRLNGCVTIDPVALCIEHQGFLNGPWCWRHMIKCDAPVPRRPADQAQQDSIDIARSAFFESKMKAPQQVRRNGPEELQKLFFLCGSNQVCRPLLPDKTISSLKG</sequence>
<organism evidence="1 2">
    <name type="scientific">Aquisalinus flavus</name>
    <dbReference type="NCBI Taxonomy" id="1526572"/>
    <lineage>
        <taxon>Bacteria</taxon>
        <taxon>Pseudomonadati</taxon>
        <taxon>Pseudomonadota</taxon>
        <taxon>Alphaproteobacteria</taxon>
        <taxon>Parvularculales</taxon>
        <taxon>Parvularculaceae</taxon>
        <taxon>Aquisalinus</taxon>
    </lineage>
</organism>
<reference evidence="1" key="2">
    <citation type="submission" date="2020-09" db="EMBL/GenBank/DDBJ databases">
        <authorList>
            <person name="Sun Q."/>
            <person name="Zhou Y."/>
        </authorList>
    </citation>
    <scope>NUCLEOTIDE SEQUENCE</scope>
    <source>
        <strain evidence="1">CGMCC 1.12921</strain>
    </source>
</reference>
<protein>
    <submittedName>
        <fullName evidence="1">Uncharacterized protein</fullName>
    </submittedName>
</protein>
<dbReference type="EMBL" id="BMGH01000001">
    <property type="protein sequence ID" value="GGD09064.1"/>
    <property type="molecule type" value="Genomic_DNA"/>
</dbReference>
<reference evidence="1" key="1">
    <citation type="journal article" date="2014" name="Int. J. Syst. Evol. Microbiol.">
        <title>Complete genome sequence of Corynebacterium casei LMG S-19264T (=DSM 44701T), isolated from a smear-ripened cheese.</title>
        <authorList>
            <consortium name="US DOE Joint Genome Institute (JGI-PGF)"/>
            <person name="Walter F."/>
            <person name="Albersmeier A."/>
            <person name="Kalinowski J."/>
            <person name="Ruckert C."/>
        </authorList>
    </citation>
    <scope>NUCLEOTIDE SEQUENCE</scope>
    <source>
        <strain evidence="1">CGMCC 1.12921</strain>
    </source>
</reference>
<evidence type="ECO:0000313" key="1">
    <source>
        <dbReference type="EMBL" id="GGD09064.1"/>
    </source>
</evidence>
<keyword evidence="2" id="KW-1185">Reference proteome</keyword>
<accession>A0A8J2V7J4</accession>
<proteinExistence type="predicted"/>
<dbReference type="AlphaFoldDB" id="A0A8J2V7J4"/>
<gene>
    <name evidence="1" type="ORF">GCM10011342_17390</name>
</gene>
<evidence type="ECO:0000313" key="2">
    <source>
        <dbReference type="Proteomes" id="UP000613582"/>
    </source>
</evidence>
<comment type="caution">
    <text evidence="1">The sequence shown here is derived from an EMBL/GenBank/DDBJ whole genome shotgun (WGS) entry which is preliminary data.</text>
</comment>
<name>A0A8J2V7J4_9PROT</name>
<dbReference type="Proteomes" id="UP000613582">
    <property type="component" value="Unassembled WGS sequence"/>
</dbReference>